<dbReference type="HAMAP" id="MF_00082">
    <property type="entry name" value="ArgB"/>
    <property type="match status" value="1"/>
</dbReference>
<dbReference type="CDD" id="cd04250">
    <property type="entry name" value="AAK_NAGK-C"/>
    <property type="match status" value="1"/>
</dbReference>
<dbReference type="Proteomes" id="UP000295773">
    <property type="component" value="Unassembled WGS sequence"/>
</dbReference>
<feature type="binding site" evidence="9">
    <location>
        <position position="87"/>
    </location>
    <ligand>
        <name>substrate</name>
    </ligand>
</feature>
<evidence type="ECO:0000259" key="10">
    <source>
        <dbReference type="Pfam" id="PF00696"/>
    </source>
</evidence>
<feature type="domain" description="Aspartate/glutamate/uridylate kinase" evidence="10">
    <location>
        <begin position="25"/>
        <end position="264"/>
    </location>
</feature>
<reference evidence="11 12" key="1">
    <citation type="submission" date="2019-03" db="EMBL/GenBank/DDBJ databases">
        <title>Genomic Encyclopedia of Type Strains, Phase IV (KMG-IV): sequencing the most valuable type-strain genomes for metagenomic binning, comparative biology and taxonomic classification.</title>
        <authorList>
            <person name="Goeker M."/>
        </authorList>
    </citation>
    <scope>NUCLEOTIDE SEQUENCE [LARGE SCALE GENOMIC DNA]</scope>
    <source>
        <strain evidence="11 12">DSM 29481</strain>
    </source>
</reference>
<dbReference type="EC" id="2.7.2.8" evidence="9"/>
<keyword evidence="2 9" id="KW-0055">Arginine biosynthesis</keyword>
<accession>A0A4R3T9E9</accession>
<dbReference type="InterPro" id="IPR001057">
    <property type="entry name" value="Glu/AcGlu_kinase"/>
</dbReference>
<dbReference type="PRINTS" id="PR00474">
    <property type="entry name" value="GLU5KINASE"/>
</dbReference>
<dbReference type="GO" id="GO:0005524">
    <property type="term" value="F:ATP binding"/>
    <property type="evidence" value="ECO:0007669"/>
    <property type="project" value="UniProtKB-UniRule"/>
</dbReference>
<dbReference type="PANTHER" id="PTHR23342:SF0">
    <property type="entry name" value="N-ACETYLGLUTAMATE SYNTHASE, MITOCHONDRIAL"/>
    <property type="match status" value="1"/>
</dbReference>
<evidence type="ECO:0000256" key="8">
    <source>
        <dbReference type="ARBA" id="ARBA00048141"/>
    </source>
</evidence>
<comment type="similarity">
    <text evidence="9">Belongs to the acetylglutamate kinase family. ArgB subfamily.</text>
</comment>
<evidence type="ECO:0000313" key="12">
    <source>
        <dbReference type="Proteomes" id="UP000295773"/>
    </source>
</evidence>
<feature type="binding site" evidence="9">
    <location>
        <position position="182"/>
    </location>
    <ligand>
        <name>substrate</name>
    </ligand>
</feature>
<keyword evidence="5 9" id="KW-0547">Nucleotide-binding</keyword>
<dbReference type="NCBIfam" id="TIGR00761">
    <property type="entry name" value="argB"/>
    <property type="match status" value="1"/>
</dbReference>
<dbReference type="RefSeq" id="WP_008688763.1">
    <property type="nucleotide sequence ID" value="NZ_AP024510.1"/>
</dbReference>
<keyword evidence="6 9" id="KW-0418">Kinase</keyword>
<evidence type="ECO:0000313" key="11">
    <source>
        <dbReference type="EMBL" id="TCU57749.1"/>
    </source>
</evidence>
<keyword evidence="9" id="KW-0963">Cytoplasm</keyword>
<dbReference type="Gene3D" id="3.40.1160.10">
    <property type="entry name" value="Acetylglutamate kinase-like"/>
    <property type="match status" value="1"/>
</dbReference>
<feature type="site" description="Transition state stabilizer" evidence="9">
    <location>
        <position position="30"/>
    </location>
</feature>
<evidence type="ECO:0000256" key="7">
    <source>
        <dbReference type="ARBA" id="ARBA00022840"/>
    </source>
</evidence>
<dbReference type="GO" id="GO:0042450">
    <property type="term" value="P:L-arginine biosynthetic process via ornithine"/>
    <property type="evidence" value="ECO:0007669"/>
    <property type="project" value="UniProtKB-UniRule"/>
</dbReference>
<protein>
    <recommendedName>
        <fullName evidence="9">Acetylglutamate kinase</fullName>
        <ecNumber evidence="9">2.7.2.8</ecNumber>
    </recommendedName>
    <alternativeName>
        <fullName evidence="9">N-acetyl-L-glutamate 5-phosphotransferase</fullName>
    </alternativeName>
    <alternativeName>
        <fullName evidence="9">NAG kinase</fullName>
        <shortName evidence="9">NAGK</shortName>
    </alternativeName>
</protein>
<evidence type="ECO:0000256" key="5">
    <source>
        <dbReference type="ARBA" id="ARBA00022741"/>
    </source>
</evidence>
<dbReference type="FunFam" id="3.40.1160.10:FF:000004">
    <property type="entry name" value="Acetylglutamate kinase"/>
    <property type="match status" value="1"/>
</dbReference>
<organism evidence="11 12">
    <name type="scientific">Longicatena caecimuris</name>
    <dbReference type="NCBI Taxonomy" id="1796635"/>
    <lineage>
        <taxon>Bacteria</taxon>
        <taxon>Bacillati</taxon>
        <taxon>Bacillota</taxon>
        <taxon>Erysipelotrichia</taxon>
        <taxon>Erysipelotrichales</taxon>
        <taxon>Erysipelotrichaceae</taxon>
        <taxon>Longicatena</taxon>
    </lineage>
</organism>
<keyword evidence="7 9" id="KW-0067">ATP-binding</keyword>
<comment type="catalytic activity">
    <reaction evidence="8 9">
        <text>N-acetyl-L-glutamate + ATP = N-acetyl-L-glutamyl 5-phosphate + ADP</text>
        <dbReference type="Rhea" id="RHEA:14629"/>
        <dbReference type="ChEBI" id="CHEBI:30616"/>
        <dbReference type="ChEBI" id="CHEBI:44337"/>
        <dbReference type="ChEBI" id="CHEBI:57936"/>
        <dbReference type="ChEBI" id="CHEBI:456216"/>
        <dbReference type="EC" id="2.7.2.8"/>
    </reaction>
</comment>
<dbReference type="InterPro" id="IPR036393">
    <property type="entry name" value="AceGlu_kinase-like_sf"/>
</dbReference>
<evidence type="ECO:0000256" key="9">
    <source>
        <dbReference type="HAMAP-Rule" id="MF_00082"/>
    </source>
</evidence>
<evidence type="ECO:0000256" key="2">
    <source>
        <dbReference type="ARBA" id="ARBA00022571"/>
    </source>
</evidence>
<evidence type="ECO:0000256" key="4">
    <source>
        <dbReference type="ARBA" id="ARBA00022679"/>
    </source>
</evidence>
<proteinExistence type="inferred from homology"/>
<evidence type="ECO:0000256" key="3">
    <source>
        <dbReference type="ARBA" id="ARBA00022605"/>
    </source>
</evidence>
<keyword evidence="12" id="KW-1185">Reference proteome</keyword>
<evidence type="ECO:0000256" key="1">
    <source>
        <dbReference type="ARBA" id="ARBA00004828"/>
    </source>
</evidence>
<dbReference type="EMBL" id="SMBP01000016">
    <property type="protein sequence ID" value="TCU57749.1"/>
    <property type="molecule type" value="Genomic_DNA"/>
</dbReference>
<dbReference type="GO" id="GO:0003991">
    <property type="term" value="F:acetylglutamate kinase activity"/>
    <property type="evidence" value="ECO:0007669"/>
    <property type="project" value="UniProtKB-UniRule"/>
</dbReference>
<dbReference type="GO" id="GO:0005737">
    <property type="term" value="C:cytoplasm"/>
    <property type="evidence" value="ECO:0007669"/>
    <property type="project" value="UniProtKB-SubCell"/>
</dbReference>
<sequence>MEIKAVQKATILSQALPYIQKYNGKIVVIKYGGNAMKNETLKQNVMSDVVLLSEIGIKVVLVHGGGPEINYMLDKTGKESHFVNGLRYTDEETMEVVQMVLAGKTNKDLVSLINQKGARAVGISGMDAHIIEAVPYQAKGADLGYVGAISKVDGSLILDVLDKGYIPVVASVGCDKEGHSYNINADTAAASIAAALHAENMILVSDIPGVLKDPNDEASLISCIYLDDIPYLQQSGVISGGMIPKVECCANALHGSVAKAVIIDGRVPHSILIEMFSKDGAGTMFQRKEV</sequence>
<keyword evidence="3 9" id="KW-0028">Amino-acid biosynthesis</keyword>
<feature type="site" description="Transition state stabilizer" evidence="9">
    <location>
        <position position="245"/>
    </location>
</feature>
<dbReference type="Pfam" id="PF00696">
    <property type="entry name" value="AA_kinase"/>
    <property type="match status" value="1"/>
</dbReference>
<dbReference type="PANTHER" id="PTHR23342">
    <property type="entry name" value="N-ACETYLGLUTAMATE SYNTHASE"/>
    <property type="match status" value="1"/>
</dbReference>
<dbReference type="InterPro" id="IPR041727">
    <property type="entry name" value="NAGK-C"/>
</dbReference>
<dbReference type="SUPFAM" id="SSF53633">
    <property type="entry name" value="Carbamate kinase-like"/>
    <property type="match status" value="1"/>
</dbReference>
<comment type="function">
    <text evidence="9">Catalyzes the ATP-dependent phosphorylation of N-acetyl-L-glutamate.</text>
</comment>
<evidence type="ECO:0000256" key="6">
    <source>
        <dbReference type="ARBA" id="ARBA00022777"/>
    </source>
</evidence>
<feature type="binding site" evidence="9">
    <location>
        <begin position="65"/>
        <end position="66"/>
    </location>
    <ligand>
        <name>substrate</name>
    </ligand>
</feature>
<dbReference type="InterPro" id="IPR037528">
    <property type="entry name" value="ArgB"/>
</dbReference>
<keyword evidence="4 9" id="KW-0808">Transferase</keyword>
<gene>
    <name evidence="9" type="primary">argB</name>
    <name evidence="11" type="ORF">EDD61_11663</name>
</gene>
<comment type="subcellular location">
    <subcellularLocation>
        <location evidence="9">Cytoplasm</location>
    </subcellularLocation>
</comment>
<comment type="pathway">
    <text evidence="1 9">Amino-acid biosynthesis; L-arginine biosynthesis; N(2)-acetyl-L-ornithine from L-glutamate: step 2/4.</text>
</comment>
<name>A0A4R3T9E9_9FIRM</name>
<dbReference type="InterPro" id="IPR001048">
    <property type="entry name" value="Asp/Glu/Uridylate_kinase"/>
</dbReference>
<comment type="caution">
    <text evidence="11">The sequence shown here is derived from an EMBL/GenBank/DDBJ whole genome shotgun (WGS) entry which is preliminary data.</text>
</comment>
<dbReference type="InterPro" id="IPR004662">
    <property type="entry name" value="AcgluKinase_fam"/>
</dbReference>
<dbReference type="GeneID" id="73795455"/>
<dbReference type="AlphaFoldDB" id="A0A4R3T9E9"/>
<dbReference type="UniPathway" id="UPA00068">
    <property type="reaction ID" value="UER00107"/>
</dbReference>
<dbReference type="PIRSF" id="PIRSF000728">
    <property type="entry name" value="NAGK"/>
    <property type="match status" value="1"/>
</dbReference>